<comment type="similarity">
    <text evidence="1">Belongs to the metallo-dependent hydrolases superfamily.</text>
</comment>
<dbReference type="EMBL" id="FYEH01000017">
    <property type="protein sequence ID" value="SNB77886.1"/>
    <property type="molecule type" value="Genomic_DNA"/>
</dbReference>
<dbReference type="Gene3D" id="3.20.20.140">
    <property type="entry name" value="Metal-dependent hydrolases"/>
    <property type="match status" value="1"/>
</dbReference>
<evidence type="ECO:0000259" key="2">
    <source>
        <dbReference type="Pfam" id="PF04909"/>
    </source>
</evidence>
<proteinExistence type="inferred from homology"/>
<name>A0A212RYK5_9PROT</name>
<organism evidence="3 4">
    <name type="scientific">Arboricoccus pini</name>
    <dbReference type="NCBI Taxonomy" id="1963835"/>
    <lineage>
        <taxon>Bacteria</taxon>
        <taxon>Pseudomonadati</taxon>
        <taxon>Pseudomonadota</taxon>
        <taxon>Alphaproteobacteria</taxon>
        <taxon>Geminicoccales</taxon>
        <taxon>Geminicoccaceae</taxon>
        <taxon>Arboricoccus</taxon>
    </lineage>
</organism>
<dbReference type="InterPro" id="IPR032466">
    <property type="entry name" value="Metal_Hydrolase"/>
</dbReference>
<dbReference type="InterPro" id="IPR052350">
    <property type="entry name" value="Metallo-dep_Lactonases"/>
</dbReference>
<dbReference type="GO" id="GO:0016787">
    <property type="term" value="F:hydrolase activity"/>
    <property type="evidence" value="ECO:0007669"/>
    <property type="project" value="UniProtKB-KW"/>
</dbReference>
<dbReference type="SUPFAM" id="SSF51556">
    <property type="entry name" value="Metallo-dependent hydrolases"/>
    <property type="match status" value="1"/>
</dbReference>
<dbReference type="Pfam" id="PF04909">
    <property type="entry name" value="Amidohydro_2"/>
    <property type="match status" value="1"/>
</dbReference>
<evidence type="ECO:0000313" key="3">
    <source>
        <dbReference type="EMBL" id="SNB77886.1"/>
    </source>
</evidence>
<keyword evidence="3" id="KW-0378">Hydrolase</keyword>
<dbReference type="OrthoDB" id="7183088at2"/>
<dbReference type="AlphaFoldDB" id="A0A212RYK5"/>
<reference evidence="3 4" key="1">
    <citation type="submission" date="2017-06" db="EMBL/GenBank/DDBJ databases">
        <authorList>
            <person name="Kim H.J."/>
            <person name="Triplett B.A."/>
        </authorList>
    </citation>
    <scope>NUCLEOTIDE SEQUENCE [LARGE SCALE GENOMIC DNA]</scope>
    <source>
        <strain evidence="3 4">B29T1</strain>
    </source>
</reference>
<evidence type="ECO:0000256" key="1">
    <source>
        <dbReference type="ARBA" id="ARBA00038310"/>
    </source>
</evidence>
<accession>A0A212RYK5</accession>
<protein>
    <submittedName>
        <fullName evidence="3">Predicted metal-dependent hydrolase, TIM-barrel fold</fullName>
    </submittedName>
</protein>
<keyword evidence="4" id="KW-1185">Reference proteome</keyword>
<dbReference type="RefSeq" id="WP_088562804.1">
    <property type="nucleotide sequence ID" value="NZ_FYEH01000017.1"/>
</dbReference>
<dbReference type="PANTHER" id="PTHR43569">
    <property type="entry name" value="AMIDOHYDROLASE"/>
    <property type="match status" value="1"/>
</dbReference>
<sequence>MTLYDGPILDAHHHLWDLGMRCHPWLASEAGDRGGLDGLEKLKRSYLVEDYRQDAARQNVVATVHIEAMWRPDEPGGETAWLDRLDKRQGVASRYVAGVALGEQGAAAQLEAEAAHPRVVSIRDILSWDPDPSRSFARRGDLMSDPAWRSDLGRLAGLGLVFDMMVFAQQLPDAARLAADFPQQTFVLNHCGSPIDRSAEGMKAWRDGLRLLGRLENVHIKMSDLVGYDHDWTLSSLRDVALHCIDCFGPKRALFASDFPVAGLHATFDQVYDSFKEIVRDFTPAEQRALFYDNGRKLYGLNELAA</sequence>
<evidence type="ECO:0000313" key="4">
    <source>
        <dbReference type="Proteomes" id="UP000197065"/>
    </source>
</evidence>
<dbReference type="Proteomes" id="UP000197065">
    <property type="component" value="Unassembled WGS sequence"/>
</dbReference>
<dbReference type="InterPro" id="IPR006680">
    <property type="entry name" value="Amidohydro-rel"/>
</dbReference>
<feature type="domain" description="Amidohydrolase-related" evidence="2">
    <location>
        <begin position="10"/>
        <end position="301"/>
    </location>
</feature>
<gene>
    <name evidence="3" type="ORF">SAMN07250955_11756</name>
</gene>
<dbReference type="PANTHER" id="PTHR43569:SF1">
    <property type="entry name" value="BLL3371 PROTEIN"/>
    <property type="match status" value="1"/>
</dbReference>